<dbReference type="Pfam" id="PF19583">
    <property type="entry name" value="ODP"/>
    <property type="match status" value="1"/>
</dbReference>
<dbReference type="PANTHER" id="PTHR43041:SF1">
    <property type="entry name" value="METALLO-BETA-LACTAMASE DOMAIN-CONTAINING PROTEIN"/>
    <property type="match status" value="1"/>
</dbReference>
<name>A0A023Q023_9GAMM</name>
<dbReference type="SMART" id="SM00849">
    <property type="entry name" value="Lactamase_B"/>
    <property type="match status" value="1"/>
</dbReference>
<dbReference type="InterPro" id="IPR045761">
    <property type="entry name" value="ODP_dom"/>
</dbReference>
<evidence type="ECO:0000259" key="1">
    <source>
        <dbReference type="SMART" id="SM00849"/>
    </source>
</evidence>
<gene>
    <name evidence="3" type="ORF">JF50_17580</name>
</gene>
<dbReference type="SUPFAM" id="SSF56281">
    <property type="entry name" value="Metallo-hydrolase/oxidoreductase"/>
    <property type="match status" value="1"/>
</dbReference>
<reference evidence="2" key="1">
    <citation type="journal article" date="2014" name="Science">
        <title>Marine tubeworm metamorphosis induced by arrays of bacterial phage tail-like structures.</title>
        <authorList>
            <person name="Shikuma N.J."/>
            <person name="Pilhofer M."/>
            <person name="Weiss G.L."/>
            <person name="Hadfield M.G."/>
            <person name="Jensen G.J."/>
            <person name="Newman D.K."/>
        </authorList>
    </citation>
    <scope>NUCLEOTIDE SEQUENCE</scope>
    <source>
        <strain evidence="2">HI1</strain>
    </source>
</reference>
<evidence type="ECO:0000313" key="3">
    <source>
        <dbReference type="EMBL" id="KID56107.1"/>
    </source>
</evidence>
<dbReference type="EMBL" id="KF724688">
    <property type="protein sequence ID" value="AHX39848.1"/>
    <property type="molecule type" value="Genomic_DNA"/>
</dbReference>
<dbReference type="RefSeq" id="WP_039610681.1">
    <property type="nucleotide sequence ID" value="NZ_JWIC01000007.1"/>
</dbReference>
<dbReference type="InterPro" id="IPR036866">
    <property type="entry name" value="RibonucZ/Hydroxyglut_hydro"/>
</dbReference>
<evidence type="ECO:0000313" key="2">
    <source>
        <dbReference type="EMBL" id="AHX39848.1"/>
    </source>
</evidence>
<feature type="domain" description="Metallo-beta-lactamase" evidence="1">
    <location>
        <begin position="29"/>
        <end position="218"/>
    </location>
</feature>
<sequence>MKLAELFKGKTHSWMMLECNGSTQNTQGSINQYFIHTEYESMLMDPGGIELFSPMLAAVLQHTELDKLTTLFASHQDPDLIATLSLWDKAISNATLYAPSLWERFIGHFDLDNLHFEGISDEGGEIQLGGIRLRLLPAHYLHSAGNFQLFDPTAKILMSANVGSAINAPNDNKFVEDFSQHVKHIEQFHKRWMPSNQAKANWIARVRELDIQVLAPNHGKLYKGEKVQEFLEWFDKLDVGSAAK</sequence>
<dbReference type="InterPro" id="IPR001279">
    <property type="entry name" value="Metallo-B-lactamas"/>
</dbReference>
<reference evidence="3 4" key="2">
    <citation type="submission" date="2014-12" db="EMBL/GenBank/DDBJ databases">
        <title>Draft Genome Sequence of Pseudoalteromonas luteoviolacea HI1.</title>
        <authorList>
            <person name="Asahina A.Y."/>
            <person name="Hadfield M.G."/>
        </authorList>
    </citation>
    <scope>NUCLEOTIDE SEQUENCE [LARGE SCALE GENOMIC DNA]</scope>
    <source>
        <strain evidence="3 4">HI1</strain>
    </source>
</reference>
<evidence type="ECO:0000313" key="4">
    <source>
        <dbReference type="Proteomes" id="UP000031327"/>
    </source>
</evidence>
<dbReference type="Proteomes" id="UP000031327">
    <property type="component" value="Unassembled WGS sequence"/>
</dbReference>
<dbReference type="EMBL" id="JWIC01000007">
    <property type="protein sequence ID" value="KID56107.1"/>
    <property type="molecule type" value="Genomic_DNA"/>
</dbReference>
<protein>
    <submittedName>
        <fullName evidence="3">Flavoprotein</fullName>
    </submittedName>
</protein>
<accession>A0A023Q023</accession>
<dbReference type="Gene3D" id="3.60.15.10">
    <property type="entry name" value="Ribonuclease Z/Hydroxyacylglutathione hydrolase-like"/>
    <property type="match status" value="1"/>
</dbReference>
<dbReference type="OrthoDB" id="9768433at2"/>
<organism evidence="2">
    <name type="scientific">Pseudoalteromonas luteoviolacea</name>
    <dbReference type="NCBI Taxonomy" id="43657"/>
    <lineage>
        <taxon>Bacteria</taxon>
        <taxon>Pseudomonadati</taxon>
        <taxon>Pseudomonadota</taxon>
        <taxon>Gammaproteobacteria</taxon>
        <taxon>Alteromonadales</taxon>
        <taxon>Pseudoalteromonadaceae</taxon>
        <taxon>Pseudoalteromonas</taxon>
    </lineage>
</organism>
<dbReference type="PANTHER" id="PTHR43041">
    <property type="entry name" value="HYDROLASE, METALLO-BETA-LACTAMASE SUPERFAMILY"/>
    <property type="match status" value="1"/>
</dbReference>
<proteinExistence type="predicted"/>
<dbReference type="AlphaFoldDB" id="A0A023Q023"/>